<dbReference type="SUPFAM" id="SSF51206">
    <property type="entry name" value="cAMP-binding domain-like"/>
    <property type="match status" value="1"/>
</dbReference>
<dbReference type="RefSeq" id="WP_387408655.1">
    <property type="nucleotide sequence ID" value="NZ_JBIASD010000002.1"/>
</dbReference>
<proteinExistence type="predicted"/>
<evidence type="ECO:0000256" key="2">
    <source>
        <dbReference type="ARBA" id="ARBA00023125"/>
    </source>
</evidence>
<keyword evidence="2" id="KW-0238">DNA-binding</keyword>
<keyword evidence="7" id="KW-1185">Reference proteome</keyword>
<evidence type="ECO:0000313" key="6">
    <source>
        <dbReference type="EMBL" id="MFF3664563.1"/>
    </source>
</evidence>
<dbReference type="InterPro" id="IPR018488">
    <property type="entry name" value="cNMP-bd_CS"/>
</dbReference>
<dbReference type="PROSITE" id="PS50042">
    <property type="entry name" value="CNMP_BINDING_3"/>
    <property type="match status" value="1"/>
</dbReference>
<dbReference type="InterPro" id="IPR012318">
    <property type="entry name" value="HTH_CRP"/>
</dbReference>
<evidence type="ECO:0000259" key="5">
    <source>
        <dbReference type="PROSITE" id="PS51063"/>
    </source>
</evidence>
<dbReference type="PANTHER" id="PTHR24567">
    <property type="entry name" value="CRP FAMILY TRANSCRIPTIONAL REGULATORY PROTEIN"/>
    <property type="match status" value="1"/>
</dbReference>
<dbReference type="CDD" id="cd00038">
    <property type="entry name" value="CAP_ED"/>
    <property type="match status" value="1"/>
</dbReference>
<dbReference type="PANTHER" id="PTHR24567:SF74">
    <property type="entry name" value="HTH-TYPE TRANSCRIPTIONAL REGULATOR ARCR"/>
    <property type="match status" value="1"/>
</dbReference>
<evidence type="ECO:0000256" key="1">
    <source>
        <dbReference type="ARBA" id="ARBA00023015"/>
    </source>
</evidence>
<keyword evidence="1" id="KW-0805">Transcription regulation</keyword>
<dbReference type="InterPro" id="IPR014710">
    <property type="entry name" value="RmlC-like_jellyroll"/>
</dbReference>
<gene>
    <name evidence="6" type="ORF">ACFYXI_03130</name>
</gene>
<dbReference type="PROSITE" id="PS51063">
    <property type="entry name" value="HTH_CRP_2"/>
    <property type="match status" value="1"/>
</dbReference>
<sequence>MRIFPPLAWRTLVGNGTLLRYRTGDVLLEQGEPGSHVLALASGQVKVVRGEADGTSFLLAVRRAGDLLGELAVLDGGARSATVSALTPCLAHVVSAERFRAIVRRFDLYEDLLRHAIGRLREGEDIRVELAGLPAPTCLARTLLRLATGAEIPLTQLDLAAATGLSRSAVATELATLRRAGIIATARRRIVIRAPETLRRIAWDERPLLD</sequence>
<dbReference type="InterPro" id="IPR018490">
    <property type="entry name" value="cNMP-bd_dom_sf"/>
</dbReference>
<organism evidence="6 7">
    <name type="scientific">Microtetraspora malaysiensis</name>
    <dbReference type="NCBI Taxonomy" id="161358"/>
    <lineage>
        <taxon>Bacteria</taxon>
        <taxon>Bacillati</taxon>
        <taxon>Actinomycetota</taxon>
        <taxon>Actinomycetes</taxon>
        <taxon>Streptosporangiales</taxon>
        <taxon>Streptosporangiaceae</taxon>
        <taxon>Microtetraspora</taxon>
    </lineage>
</organism>
<dbReference type="SMART" id="SM00100">
    <property type="entry name" value="cNMP"/>
    <property type="match status" value="1"/>
</dbReference>
<dbReference type="Proteomes" id="UP001602013">
    <property type="component" value="Unassembled WGS sequence"/>
</dbReference>
<comment type="caution">
    <text evidence="6">The sequence shown here is derived from an EMBL/GenBank/DDBJ whole genome shotgun (WGS) entry which is preliminary data.</text>
</comment>
<name>A0ABW6SI37_9ACTN</name>
<dbReference type="SMART" id="SM00419">
    <property type="entry name" value="HTH_CRP"/>
    <property type="match status" value="1"/>
</dbReference>
<dbReference type="InterPro" id="IPR000595">
    <property type="entry name" value="cNMP-bd_dom"/>
</dbReference>
<dbReference type="InterPro" id="IPR050397">
    <property type="entry name" value="Env_Response_Regulators"/>
</dbReference>
<dbReference type="InterPro" id="IPR036390">
    <property type="entry name" value="WH_DNA-bd_sf"/>
</dbReference>
<feature type="domain" description="HTH crp-type" evidence="5">
    <location>
        <begin position="133"/>
        <end position="196"/>
    </location>
</feature>
<dbReference type="SUPFAM" id="SSF46785">
    <property type="entry name" value="Winged helix' DNA-binding domain"/>
    <property type="match status" value="1"/>
</dbReference>
<feature type="domain" description="Cyclic nucleotide-binding" evidence="4">
    <location>
        <begin position="21"/>
        <end position="103"/>
    </location>
</feature>
<keyword evidence="3" id="KW-0804">Transcription</keyword>
<dbReference type="EMBL" id="JBIASD010000002">
    <property type="protein sequence ID" value="MFF3664563.1"/>
    <property type="molecule type" value="Genomic_DNA"/>
</dbReference>
<evidence type="ECO:0000313" key="7">
    <source>
        <dbReference type="Proteomes" id="UP001602013"/>
    </source>
</evidence>
<evidence type="ECO:0000259" key="4">
    <source>
        <dbReference type="PROSITE" id="PS50042"/>
    </source>
</evidence>
<protein>
    <submittedName>
        <fullName evidence="6">Crp/Fnr family transcriptional regulator</fullName>
    </submittedName>
</protein>
<accession>A0ABW6SI37</accession>
<dbReference type="Gene3D" id="2.60.120.10">
    <property type="entry name" value="Jelly Rolls"/>
    <property type="match status" value="1"/>
</dbReference>
<dbReference type="Pfam" id="PF13545">
    <property type="entry name" value="HTH_Crp_2"/>
    <property type="match status" value="1"/>
</dbReference>
<dbReference type="Pfam" id="PF00027">
    <property type="entry name" value="cNMP_binding"/>
    <property type="match status" value="1"/>
</dbReference>
<reference evidence="6 7" key="1">
    <citation type="submission" date="2024-10" db="EMBL/GenBank/DDBJ databases">
        <title>The Natural Products Discovery Center: Release of the First 8490 Sequenced Strains for Exploring Actinobacteria Biosynthetic Diversity.</title>
        <authorList>
            <person name="Kalkreuter E."/>
            <person name="Kautsar S.A."/>
            <person name="Yang D."/>
            <person name="Bader C.D."/>
            <person name="Teijaro C.N."/>
            <person name="Fluegel L."/>
            <person name="Davis C.M."/>
            <person name="Simpson J.R."/>
            <person name="Lauterbach L."/>
            <person name="Steele A.D."/>
            <person name="Gui C."/>
            <person name="Meng S."/>
            <person name="Li G."/>
            <person name="Viehrig K."/>
            <person name="Ye F."/>
            <person name="Su P."/>
            <person name="Kiefer A.F."/>
            <person name="Nichols A."/>
            <person name="Cepeda A.J."/>
            <person name="Yan W."/>
            <person name="Fan B."/>
            <person name="Jiang Y."/>
            <person name="Adhikari A."/>
            <person name="Zheng C.-J."/>
            <person name="Schuster L."/>
            <person name="Cowan T.M."/>
            <person name="Smanski M.J."/>
            <person name="Chevrette M.G."/>
            <person name="De Carvalho L.P.S."/>
            <person name="Shen B."/>
        </authorList>
    </citation>
    <scope>NUCLEOTIDE SEQUENCE [LARGE SCALE GENOMIC DNA]</scope>
    <source>
        <strain evidence="6 7">NPDC002173</strain>
    </source>
</reference>
<dbReference type="PROSITE" id="PS00889">
    <property type="entry name" value="CNMP_BINDING_2"/>
    <property type="match status" value="1"/>
</dbReference>
<evidence type="ECO:0000256" key="3">
    <source>
        <dbReference type="ARBA" id="ARBA00023163"/>
    </source>
</evidence>